<evidence type="ECO:0000313" key="12">
    <source>
        <dbReference type="Ensembl" id="ENSCMIP00000019513.1"/>
    </source>
</evidence>
<comment type="subcellular location">
    <subcellularLocation>
        <location evidence="1 9">Secreted</location>
    </subcellularLocation>
</comment>
<evidence type="ECO:0000256" key="8">
    <source>
        <dbReference type="ARBA" id="ARBA00023198"/>
    </source>
</evidence>
<dbReference type="Pfam" id="PF00048">
    <property type="entry name" value="IL8"/>
    <property type="match status" value="1"/>
</dbReference>
<keyword evidence="3 9" id="KW-0145">Chemotaxis</keyword>
<keyword evidence="4 9" id="KW-0202">Cytokine</keyword>
<dbReference type="GO" id="GO:0005615">
    <property type="term" value="C:extracellular space"/>
    <property type="evidence" value="ECO:0007669"/>
    <property type="project" value="UniProtKB-KW"/>
</dbReference>
<keyword evidence="5 9" id="KW-0964">Secreted</keyword>
<dbReference type="PROSITE" id="PS00472">
    <property type="entry name" value="SMALL_CYTOKINES_CC"/>
    <property type="match status" value="1"/>
</dbReference>
<reference evidence="13" key="2">
    <citation type="journal article" date="2007" name="PLoS Biol.">
        <title>Survey sequencing and comparative analysis of the elephant shark (Callorhinchus milii) genome.</title>
        <authorList>
            <person name="Venkatesh B."/>
            <person name="Kirkness E.F."/>
            <person name="Loh Y.H."/>
            <person name="Halpern A.L."/>
            <person name="Lee A.P."/>
            <person name="Johnson J."/>
            <person name="Dandona N."/>
            <person name="Viswanathan L.D."/>
            <person name="Tay A."/>
            <person name="Venter J.C."/>
            <person name="Strausberg R.L."/>
            <person name="Brenner S."/>
        </authorList>
    </citation>
    <scope>NUCLEOTIDE SEQUENCE [LARGE SCALE GENOMIC DNA]</scope>
</reference>
<evidence type="ECO:0000256" key="4">
    <source>
        <dbReference type="ARBA" id="ARBA00022514"/>
    </source>
</evidence>
<reference evidence="13" key="3">
    <citation type="journal article" date="2014" name="Nature">
        <title>Elephant shark genome provides unique insights into gnathostome evolution.</title>
        <authorList>
            <consortium name="International Elephant Shark Genome Sequencing Consortium"/>
            <person name="Venkatesh B."/>
            <person name="Lee A.P."/>
            <person name="Ravi V."/>
            <person name="Maurya A.K."/>
            <person name="Lian M.M."/>
            <person name="Swann J.B."/>
            <person name="Ohta Y."/>
            <person name="Flajnik M.F."/>
            <person name="Sutoh Y."/>
            <person name="Kasahara M."/>
            <person name="Hoon S."/>
            <person name="Gangu V."/>
            <person name="Roy S.W."/>
            <person name="Irimia M."/>
            <person name="Korzh V."/>
            <person name="Kondrychyn I."/>
            <person name="Lim Z.W."/>
            <person name="Tay B.H."/>
            <person name="Tohari S."/>
            <person name="Kong K.W."/>
            <person name="Ho S."/>
            <person name="Lorente-Galdos B."/>
            <person name="Quilez J."/>
            <person name="Marques-Bonet T."/>
            <person name="Raney B.J."/>
            <person name="Ingham P.W."/>
            <person name="Tay A."/>
            <person name="Hillier L.W."/>
            <person name="Minx P."/>
            <person name="Boehm T."/>
            <person name="Wilson R.K."/>
            <person name="Brenner S."/>
            <person name="Warren W.C."/>
        </authorList>
    </citation>
    <scope>NUCLEOTIDE SEQUENCE [LARGE SCALE GENOMIC DNA]</scope>
</reference>
<evidence type="ECO:0000256" key="1">
    <source>
        <dbReference type="ARBA" id="ARBA00004613"/>
    </source>
</evidence>
<evidence type="ECO:0000256" key="9">
    <source>
        <dbReference type="RuleBase" id="RU361150"/>
    </source>
</evidence>
<dbReference type="Ensembl" id="ENSCMIT00000019879.1">
    <property type="protein sequence ID" value="ENSCMIP00000019513.1"/>
    <property type="gene ID" value="ENSCMIG00000009085.1"/>
</dbReference>
<evidence type="ECO:0000256" key="2">
    <source>
        <dbReference type="ARBA" id="ARBA00010868"/>
    </source>
</evidence>
<feature type="signal peptide" evidence="9">
    <location>
        <begin position="1"/>
        <end position="20"/>
    </location>
</feature>
<evidence type="ECO:0000256" key="10">
    <source>
        <dbReference type="SAM" id="MobiDB-lite"/>
    </source>
</evidence>
<dbReference type="InterPro" id="IPR036048">
    <property type="entry name" value="Interleukin_8-like_sf"/>
</dbReference>
<reference evidence="13" key="1">
    <citation type="journal article" date="2006" name="Science">
        <title>Ancient noncoding elements conserved in the human genome.</title>
        <authorList>
            <person name="Venkatesh B."/>
            <person name="Kirkness E.F."/>
            <person name="Loh Y.H."/>
            <person name="Halpern A.L."/>
            <person name="Lee A.P."/>
            <person name="Johnson J."/>
            <person name="Dandona N."/>
            <person name="Viswanathan L.D."/>
            <person name="Tay A."/>
            <person name="Venter J.C."/>
            <person name="Strausberg R.L."/>
            <person name="Brenner S."/>
        </authorList>
    </citation>
    <scope>NUCLEOTIDE SEQUENCE [LARGE SCALE GENOMIC DNA]</scope>
</reference>
<keyword evidence="7" id="KW-1015">Disulfide bond</keyword>
<dbReference type="CDD" id="cd00169">
    <property type="entry name" value="Chemokine"/>
    <property type="match status" value="1"/>
</dbReference>
<dbReference type="PANTHER" id="PTHR12015">
    <property type="entry name" value="SMALL INDUCIBLE CYTOKINE A"/>
    <property type="match status" value="1"/>
</dbReference>
<keyword evidence="8" id="KW-0395">Inflammatory response</keyword>
<organism evidence="12 13">
    <name type="scientific">Callorhinchus milii</name>
    <name type="common">Ghost shark</name>
    <dbReference type="NCBI Taxonomy" id="7868"/>
    <lineage>
        <taxon>Eukaryota</taxon>
        <taxon>Metazoa</taxon>
        <taxon>Chordata</taxon>
        <taxon>Craniata</taxon>
        <taxon>Vertebrata</taxon>
        <taxon>Chondrichthyes</taxon>
        <taxon>Holocephali</taxon>
        <taxon>Chimaeriformes</taxon>
        <taxon>Callorhinchidae</taxon>
        <taxon>Callorhinchus</taxon>
    </lineage>
</organism>
<feature type="domain" description="Chemokine interleukin-8-like" evidence="11">
    <location>
        <begin position="32"/>
        <end position="92"/>
    </location>
</feature>
<evidence type="ECO:0000256" key="6">
    <source>
        <dbReference type="ARBA" id="ARBA00022729"/>
    </source>
</evidence>
<dbReference type="InterPro" id="IPR039809">
    <property type="entry name" value="Chemokine_b/g/d"/>
</dbReference>
<dbReference type="GeneTree" id="ENSGT01030000234821"/>
<gene>
    <name evidence="12" type="primary">LOC103191009</name>
</gene>
<dbReference type="InParanoid" id="A0A4W3HQE2"/>
<evidence type="ECO:0000259" key="11">
    <source>
        <dbReference type="SMART" id="SM00199"/>
    </source>
</evidence>
<dbReference type="GO" id="GO:0006954">
    <property type="term" value="P:inflammatory response"/>
    <property type="evidence" value="ECO:0007669"/>
    <property type="project" value="UniProtKB-KW"/>
</dbReference>
<dbReference type="Proteomes" id="UP000314986">
    <property type="component" value="Unassembled WGS sequence"/>
</dbReference>
<name>A0A4W3HQE2_CALMI</name>
<feature type="region of interest" description="Disordered" evidence="10">
    <location>
        <begin position="93"/>
        <end position="114"/>
    </location>
</feature>
<sequence>MTLSLCMCVCVCVTVHVSRSVCVCVSSGNDDLIDCCLATSANKIPFHNIMDYSIQQQINGCKINAVVFITMKMRKLCATPNLKWVKKYIRKLKRSKNNSKNRRQGNSNGTGNGN</sequence>
<evidence type="ECO:0000313" key="13">
    <source>
        <dbReference type="Proteomes" id="UP000314986"/>
    </source>
</evidence>
<reference evidence="12" key="4">
    <citation type="submission" date="2025-08" db="UniProtKB">
        <authorList>
            <consortium name="Ensembl"/>
        </authorList>
    </citation>
    <scope>IDENTIFICATION</scope>
</reference>
<protein>
    <recommendedName>
        <fullName evidence="9">C-C motif chemokine</fullName>
    </recommendedName>
</protein>
<feature type="compositionally biased region" description="Basic residues" evidence="10">
    <location>
        <begin position="93"/>
        <end position="103"/>
    </location>
</feature>
<dbReference type="SMART" id="SM00199">
    <property type="entry name" value="SCY"/>
    <property type="match status" value="1"/>
</dbReference>
<accession>A0A4W3HQE2</accession>
<reference evidence="12" key="5">
    <citation type="submission" date="2025-09" db="UniProtKB">
        <authorList>
            <consortium name="Ensembl"/>
        </authorList>
    </citation>
    <scope>IDENTIFICATION</scope>
</reference>
<evidence type="ECO:0000256" key="3">
    <source>
        <dbReference type="ARBA" id="ARBA00022500"/>
    </source>
</evidence>
<comment type="similarity">
    <text evidence="2 9">Belongs to the intercrine beta (chemokine CC) family.</text>
</comment>
<dbReference type="OMA" id="NGCKINA"/>
<feature type="chain" id="PRO_5021509724" description="C-C motif chemokine" evidence="9">
    <location>
        <begin position="21"/>
        <end position="114"/>
    </location>
</feature>
<evidence type="ECO:0000256" key="7">
    <source>
        <dbReference type="ARBA" id="ARBA00023157"/>
    </source>
</evidence>
<keyword evidence="6 9" id="KW-0732">Signal</keyword>
<dbReference type="Gene3D" id="2.40.50.40">
    <property type="match status" value="1"/>
</dbReference>
<keyword evidence="13" id="KW-1185">Reference proteome</keyword>
<dbReference type="AlphaFoldDB" id="A0A4W3HQE2"/>
<dbReference type="GO" id="GO:0008009">
    <property type="term" value="F:chemokine activity"/>
    <property type="evidence" value="ECO:0007669"/>
    <property type="project" value="InterPro"/>
</dbReference>
<dbReference type="GO" id="GO:0006955">
    <property type="term" value="P:immune response"/>
    <property type="evidence" value="ECO:0007669"/>
    <property type="project" value="InterPro"/>
</dbReference>
<proteinExistence type="inferred from homology"/>
<dbReference type="SUPFAM" id="SSF54117">
    <property type="entry name" value="Interleukin 8-like chemokines"/>
    <property type="match status" value="1"/>
</dbReference>
<dbReference type="InterPro" id="IPR001811">
    <property type="entry name" value="Chemokine_IL8-like_dom"/>
</dbReference>
<dbReference type="STRING" id="7868.ENSCMIP00000019513"/>
<dbReference type="FunFam" id="2.40.50.40:FF:000012">
    <property type="entry name" value="C-C motif chemokine"/>
    <property type="match status" value="1"/>
</dbReference>
<evidence type="ECO:0000256" key="5">
    <source>
        <dbReference type="ARBA" id="ARBA00022525"/>
    </source>
</evidence>
<dbReference type="InterPro" id="IPR000827">
    <property type="entry name" value="Chemokine_CC_CS"/>
</dbReference>